<gene>
    <name evidence="2" type="ORF">H9647_16145</name>
</gene>
<organism evidence="2 3">
    <name type="scientific">Paenibacillus gallinarum</name>
    <dbReference type="NCBI Taxonomy" id="2762232"/>
    <lineage>
        <taxon>Bacteria</taxon>
        <taxon>Bacillati</taxon>
        <taxon>Bacillota</taxon>
        <taxon>Bacilli</taxon>
        <taxon>Bacillales</taxon>
        <taxon>Paenibacillaceae</taxon>
        <taxon>Paenibacillus</taxon>
    </lineage>
</organism>
<dbReference type="Proteomes" id="UP000608071">
    <property type="component" value="Unassembled WGS sequence"/>
</dbReference>
<feature type="transmembrane region" description="Helical" evidence="1">
    <location>
        <begin position="12"/>
        <end position="29"/>
    </location>
</feature>
<dbReference type="RefSeq" id="WP_191801803.1">
    <property type="nucleotide sequence ID" value="NZ_JACSQL010000007.1"/>
</dbReference>
<name>A0ABR8T1M9_9BACL</name>
<keyword evidence="1" id="KW-1133">Transmembrane helix</keyword>
<reference evidence="2 3" key="1">
    <citation type="submission" date="2020-08" db="EMBL/GenBank/DDBJ databases">
        <title>A Genomic Blueprint of the Chicken Gut Microbiome.</title>
        <authorList>
            <person name="Gilroy R."/>
            <person name="Ravi A."/>
            <person name="Getino M."/>
            <person name="Pursley I."/>
            <person name="Horton D.L."/>
            <person name="Alikhan N.-F."/>
            <person name="Baker D."/>
            <person name="Gharbi K."/>
            <person name="Hall N."/>
            <person name="Watson M."/>
            <person name="Adriaenssens E.M."/>
            <person name="Foster-Nyarko E."/>
            <person name="Jarju S."/>
            <person name="Secka A."/>
            <person name="Antonio M."/>
            <person name="Oren A."/>
            <person name="Chaudhuri R."/>
            <person name="La Ragione R.M."/>
            <person name="Hildebrand F."/>
            <person name="Pallen M.J."/>
        </authorList>
    </citation>
    <scope>NUCLEOTIDE SEQUENCE [LARGE SCALE GENOMIC DNA]</scope>
    <source>
        <strain evidence="2 3">Sa2BVA9</strain>
    </source>
</reference>
<dbReference type="EMBL" id="JACSQL010000007">
    <property type="protein sequence ID" value="MBD7969597.1"/>
    <property type="molecule type" value="Genomic_DNA"/>
</dbReference>
<keyword evidence="1" id="KW-0472">Membrane</keyword>
<protein>
    <recommendedName>
        <fullName evidence="4">Bypass of forespore C C-terminal domain-containing protein</fullName>
    </recommendedName>
</protein>
<keyword evidence="1" id="KW-0812">Transmembrane</keyword>
<evidence type="ECO:0000313" key="2">
    <source>
        <dbReference type="EMBL" id="MBD7969597.1"/>
    </source>
</evidence>
<accession>A0ABR8T1M9</accession>
<evidence type="ECO:0008006" key="4">
    <source>
        <dbReference type="Google" id="ProtNLM"/>
    </source>
</evidence>
<evidence type="ECO:0000256" key="1">
    <source>
        <dbReference type="SAM" id="Phobius"/>
    </source>
</evidence>
<comment type="caution">
    <text evidence="2">The sequence shown here is derived from an EMBL/GenBank/DDBJ whole genome shotgun (WGS) entry which is preliminary data.</text>
</comment>
<keyword evidence="3" id="KW-1185">Reference proteome</keyword>
<proteinExistence type="predicted"/>
<sequence>MQKTTQSKTKKFSIILLSILVLLTCYIIFNQVHSIASVTLKSVNEDSLIVSRGDRDLKIKSPEIITTLLEEGREYIVTYNTYPIIGSFLKSIELSP</sequence>
<evidence type="ECO:0000313" key="3">
    <source>
        <dbReference type="Proteomes" id="UP000608071"/>
    </source>
</evidence>